<comment type="similarity">
    <text evidence="8">Belongs to the adenylosuccinate synthetase family.</text>
</comment>
<dbReference type="SMR" id="A0A654U6P7"/>
<comment type="catalytic activity">
    <reaction evidence="8">
        <text>IMP + L-aspartate + GTP = N(6)-(1,2-dicarboxyethyl)-AMP + GDP + phosphate + 2 H(+)</text>
        <dbReference type="Rhea" id="RHEA:15753"/>
        <dbReference type="ChEBI" id="CHEBI:15378"/>
        <dbReference type="ChEBI" id="CHEBI:29991"/>
        <dbReference type="ChEBI" id="CHEBI:37565"/>
        <dbReference type="ChEBI" id="CHEBI:43474"/>
        <dbReference type="ChEBI" id="CHEBI:57567"/>
        <dbReference type="ChEBI" id="CHEBI:58053"/>
        <dbReference type="ChEBI" id="CHEBI:58189"/>
        <dbReference type="EC" id="6.3.4.4"/>
    </reaction>
</comment>
<dbReference type="GO" id="GO:0000287">
    <property type="term" value="F:magnesium ion binding"/>
    <property type="evidence" value="ECO:0007669"/>
    <property type="project" value="UniProtKB-UniRule"/>
</dbReference>
<protein>
    <recommendedName>
        <fullName evidence="8">Adenylosuccinate synthetase</fullName>
        <shortName evidence="8">AMPSase</shortName>
        <shortName evidence="8">AdSS</shortName>
        <ecNumber evidence="8">6.3.4.4</ecNumber>
    </recommendedName>
    <alternativeName>
        <fullName evidence="8">IMP--aspartate ligase</fullName>
    </alternativeName>
</protein>
<evidence type="ECO:0000256" key="5">
    <source>
        <dbReference type="ARBA" id="ARBA00022755"/>
    </source>
</evidence>
<keyword evidence="3 8" id="KW-0479">Metal-binding</keyword>
<dbReference type="Pfam" id="PF00709">
    <property type="entry name" value="Adenylsucc_synt"/>
    <property type="match status" value="1"/>
</dbReference>
<feature type="binding site" evidence="8">
    <location>
        <position position="7"/>
    </location>
    <ligand>
        <name>GTP</name>
        <dbReference type="ChEBI" id="CHEBI:37565"/>
    </ligand>
</feature>
<dbReference type="InterPro" id="IPR042111">
    <property type="entry name" value="Adenylosuccinate_synth_dom3"/>
</dbReference>
<feature type="binding site" description="in other chain" evidence="8">
    <location>
        <position position="5"/>
    </location>
    <ligand>
        <name>IMP</name>
        <dbReference type="ChEBI" id="CHEBI:58053"/>
        <note>ligand shared between dimeric partners</note>
    </ligand>
</feature>
<dbReference type="SUPFAM" id="SSF52540">
    <property type="entry name" value="P-loop containing nucleoside triphosphate hydrolases"/>
    <property type="match status" value="1"/>
</dbReference>
<dbReference type="SMART" id="SM00788">
    <property type="entry name" value="Adenylsucc_synt"/>
    <property type="match status" value="1"/>
</dbReference>
<evidence type="ECO:0000256" key="8">
    <source>
        <dbReference type="HAMAP-Rule" id="MF_00011"/>
    </source>
</evidence>
<dbReference type="GO" id="GO:0046040">
    <property type="term" value="P:IMP metabolic process"/>
    <property type="evidence" value="ECO:0007669"/>
    <property type="project" value="TreeGrafter"/>
</dbReference>
<evidence type="ECO:0000256" key="3">
    <source>
        <dbReference type="ARBA" id="ARBA00022723"/>
    </source>
</evidence>
<keyword evidence="7 8" id="KW-0342">GTP-binding</keyword>
<dbReference type="EC" id="6.3.4.4" evidence="8"/>
<comment type="caution">
    <text evidence="8">Lacks conserved residue(s) required for the propagation of feature annotation.</text>
</comment>
<dbReference type="PANTHER" id="PTHR11846">
    <property type="entry name" value="ADENYLOSUCCINATE SYNTHETASE"/>
    <property type="match status" value="1"/>
</dbReference>
<keyword evidence="2 8" id="KW-0436">Ligase</keyword>
<dbReference type="GO" id="GO:0005737">
    <property type="term" value="C:cytoplasm"/>
    <property type="evidence" value="ECO:0007669"/>
    <property type="project" value="UniProtKB-SubCell"/>
</dbReference>
<dbReference type="Gene3D" id="3.90.170.10">
    <property type="entry name" value="Adenylosuccinate Synthetase, subunit A, domain 3"/>
    <property type="match status" value="1"/>
</dbReference>
<dbReference type="InterPro" id="IPR001114">
    <property type="entry name" value="Adenylosuccinate_synthetase"/>
</dbReference>
<keyword evidence="4 8" id="KW-0547">Nucleotide-binding</keyword>
<organism evidence="9 10">
    <name type="scientific">Mycobacterium tuberculosis</name>
    <dbReference type="NCBI Taxonomy" id="1773"/>
    <lineage>
        <taxon>Bacteria</taxon>
        <taxon>Bacillati</taxon>
        <taxon>Actinomycetota</taxon>
        <taxon>Actinomycetes</taxon>
        <taxon>Mycobacteriales</taxon>
        <taxon>Mycobacteriaceae</taxon>
        <taxon>Mycobacterium</taxon>
        <taxon>Mycobacterium tuberculosis complex</taxon>
    </lineage>
</organism>
<dbReference type="GO" id="GO:0004019">
    <property type="term" value="F:adenylosuccinate synthase activity"/>
    <property type="evidence" value="ECO:0007669"/>
    <property type="project" value="UniProtKB-UniRule"/>
</dbReference>
<evidence type="ECO:0000256" key="4">
    <source>
        <dbReference type="ARBA" id="ARBA00022741"/>
    </source>
</evidence>
<gene>
    <name evidence="8 9" type="primary">purA</name>
    <name evidence="9" type="ORF">ERS007657_03945</name>
</gene>
<evidence type="ECO:0000256" key="7">
    <source>
        <dbReference type="ARBA" id="ARBA00023134"/>
    </source>
</evidence>
<name>A0A654U6P7_MYCTX</name>
<keyword evidence="6 8" id="KW-0460">Magnesium</keyword>
<sequence>MTTGRRRRCGWFDAVIARYAARVNGITDYFLTKLDVLSSLESVPVCVGYEIDGRRTRDMPMTQRDLCRAKPVYEELPGWWEDISGAREFDDLPAKARDYVLRLEQLAGAPVSCIGVGPGREQTIVRRDVLQDRP</sequence>
<dbReference type="Proteomes" id="UP000046680">
    <property type="component" value="Unassembled WGS sequence"/>
</dbReference>
<dbReference type="EMBL" id="CGCX01002210">
    <property type="protein sequence ID" value="CFS08649.1"/>
    <property type="molecule type" value="Genomic_DNA"/>
</dbReference>
<dbReference type="GO" id="GO:0044208">
    <property type="term" value="P:'de novo' AMP biosynthetic process"/>
    <property type="evidence" value="ECO:0007669"/>
    <property type="project" value="UniProtKB-UniRule"/>
</dbReference>
<reference evidence="9 10" key="1">
    <citation type="submission" date="2015-03" db="EMBL/GenBank/DDBJ databases">
        <authorList>
            <consortium name="Pathogen Informatics"/>
        </authorList>
    </citation>
    <scope>NUCLEOTIDE SEQUENCE [LARGE SCALE GENOMIC DNA]</scope>
    <source>
        <strain evidence="9 10">C09601061</strain>
    </source>
</reference>
<accession>A0A654U6P7</accession>
<evidence type="ECO:0000313" key="10">
    <source>
        <dbReference type="Proteomes" id="UP000046680"/>
    </source>
</evidence>
<keyword evidence="5 8" id="KW-0658">Purine biosynthesis</keyword>
<comment type="subcellular location">
    <subcellularLocation>
        <location evidence="8">Cytoplasm</location>
    </subcellularLocation>
</comment>
<feature type="binding site" evidence="8">
    <location>
        <begin position="33"/>
        <end position="35"/>
    </location>
    <ligand>
        <name>GTP</name>
        <dbReference type="ChEBI" id="CHEBI:37565"/>
    </ligand>
</feature>
<evidence type="ECO:0000256" key="1">
    <source>
        <dbReference type="ARBA" id="ARBA00011738"/>
    </source>
</evidence>
<evidence type="ECO:0000256" key="6">
    <source>
        <dbReference type="ARBA" id="ARBA00022842"/>
    </source>
</evidence>
<dbReference type="UniPathway" id="UPA00075">
    <property type="reaction ID" value="UER00335"/>
</dbReference>
<evidence type="ECO:0000313" key="9">
    <source>
        <dbReference type="EMBL" id="CFS08649.1"/>
    </source>
</evidence>
<proteinExistence type="inferred from homology"/>
<feature type="binding site" evidence="8">
    <location>
        <begin position="115"/>
        <end position="117"/>
    </location>
    <ligand>
        <name>GTP</name>
        <dbReference type="ChEBI" id="CHEBI:37565"/>
    </ligand>
</feature>
<comment type="pathway">
    <text evidence="8">Purine metabolism; AMP biosynthesis via de novo pathway; AMP from IMP: step 1/2.</text>
</comment>
<dbReference type="HAMAP" id="MF_00011">
    <property type="entry name" value="Adenylosucc_synth"/>
    <property type="match status" value="1"/>
</dbReference>
<dbReference type="PANTHER" id="PTHR11846:SF0">
    <property type="entry name" value="ADENYLOSUCCINATE SYNTHETASE"/>
    <property type="match status" value="1"/>
</dbReference>
<dbReference type="AlphaFoldDB" id="A0A654U6P7"/>
<comment type="cofactor">
    <cofactor evidence="8">
        <name>Mg(2+)</name>
        <dbReference type="ChEBI" id="CHEBI:18420"/>
    </cofactor>
    <text evidence="8">Binds 1 Mg(2+) ion per subunit.</text>
</comment>
<keyword evidence="8" id="KW-0963">Cytoplasm</keyword>
<evidence type="ECO:0000256" key="2">
    <source>
        <dbReference type="ARBA" id="ARBA00022598"/>
    </source>
</evidence>
<comment type="function">
    <text evidence="8">Plays an important role in the de novo pathway of purine nucleotide biosynthesis. Catalyzes the first committed step in the biosynthesis of AMP from IMP.</text>
</comment>
<dbReference type="GO" id="GO:0005525">
    <property type="term" value="F:GTP binding"/>
    <property type="evidence" value="ECO:0007669"/>
    <property type="project" value="UniProtKB-UniRule"/>
</dbReference>
<dbReference type="FunFam" id="3.90.170.10:FF:000001">
    <property type="entry name" value="Adenylosuccinate synthetase"/>
    <property type="match status" value="1"/>
</dbReference>
<feature type="binding site" evidence="8">
    <location>
        <begin position="1"/>
        <end position="7"/>
    </location>
    <ligand>
        <name>substrate</name>
    </ligand>
</feature>
<dbReference type="InterPro" id="IPR027417">
    <property type="entry name" value="P-loop_NTPase"/>
</dbReference>
<comment type="subunit">
    <text evidence="1 8">Homodimer.</text>
</comment>